<evidence type="ECO:0000313" key="1">
    <source>
        <dbReference type="EMBL" id="MBP1989648.1"/>
    </source>
</evidence>
<comment type="caution">
    <text evidence="1">The sequence shown here is derived from an EMBL/GenBank/DDBJ whole genome shotgun (WGS) entry which is preliminary data.</text>
</comment>
<protein>
    <submittedName>
        <fullName evidence="1">Uncharacterized protein</fullName>
    </submittedName>
</protein>
<dbReference type="Proteomes" id="UP001519287">
    <property type="component" value="Unassembled WGS sequence"/>
</dbReference>
<dbReference type="EMBL" id="JAGGLB010000003">
    <property type="protein sequence ID" value="MBP1989648.1"/>
    <property type="molecule type" value="Genomic_DNA"/>
</dbReference>
<name>A0ABS4IQ06_9BACL</name>
<organism evidence="1 2">
    <name type="scientific">Paenibacillus eucommiae</name>
    <dbReference type="NCBI Taxonomy" id="1355755"/>
    <lineage>
        <taxon>Bacteria</taxon>
        <taxon>Bacillati</taxon>
        <taxon>Bacillota</taxon>
        <taxon>Bacilli</taxon>
        <taxon>Bacillales</taxon>
        <taxon>Paenibacillaceae</taxon>
        <taxon>Paenibacillus</taxon>
    </lineage>
</organism>
<accession>A0ABS4IQ06</accession>
<reference evidence="1 2" key="1">
    <citation type="submission" date="2021-03" db="EMBL/GenBank/DDBJ databases">
        <title>Genomic Encyclopedia of Type Strains, Phase IV (KMG-IV): sequencing the most valuable type-strain genomes for metagenomic binning, comparative biology and taxonomic classification.</title>
        <authorList>
            <person name="Goeker M."/>
        </authorList>
    </citation>
    <scope>NUCLEOTIDE SEQUENCE [LARGE SCALE GENOMIC DNA]</scope>
    <source>
        <strain evidence="1 2">DSM 26048</strain>
    </source>
</reference>
<keyword evidence="2" id="KW-1185">Reference proteome</keyword>
<gene>
    <name evidence="1" type="ORF">J2Z66_001246</name>
</gene>
<proteinExistence type="predicted"/>
<evidence type="ECO:0000313" key="2">
    <source>
        <dbReference type="Proteomes" id="UP001519287"/>
    </source>
</evidence>
<sequence>MDRTQKPPSIEKWMKGGFVISYDGSGPNNRFERLSLFLYNVNENNSQINLLYTDSPQLGYE</sequence>